<dbReference type="Proteomes" id="UP000324222">
    <property type="component" value="Unassembled WGS sequence"/>
</dbReference>
<feature type="region of interest" description="Disordered" evidence="1">
    <location>
        <begin position="87"/>
        <end position="115"/>
    </location>
</feature>
<keyword evidence="3" id="KW-1185">Reference proteome</keyword>
<gene>
    <name evidence="2" type="ORF">E2C01_054145</name>
</gene>
<reference evidence="2 3" key="1">
    <citation type="submission" date="2019-05" db="EMBL/GenBank/DDBJ databases">
        <title>Another draft genome of Portunus trituberculatus and its Hox gene families provides insights of decapod evolution.</title>
        <authorList>
            <person name="Jeong J.-H."/>
            <person name="Song I."/>
            <person name="Kim S."/>
            <person name="Choi T."/>
            <person name="Kim D."/>
            <person name="Ryu S."/>
            <person name="Kim W."/>
        </authorList>
    </citation>
    <scope>NUCLEOTIDE SEQUENCE [LARGE SCALE GENOMIC DNA]</scope>
    <source>
        <tissue evidence="2">Muscle</tissue>
    </source>
</reference>
<dbReference type="EMBL" id="VSRR010017187">
    <property type="protein sequence ID" value="MPC60108.1"/>
    <property type="molecule type" value="Genomic_DNA"/>
</dbReference>
<dbReference type="AlphaFoldDB" id="A0A5B7GSX7"/>
<evidence type="ECO:0000313" key="3">
    <source>
        <dbReference type="Proteomes" id="UP000324222"/>
    </source>
</evidence>
<organism evidence="2 3">
    <name type="scientific">Portunus trituberculatus</name>
    <name type="common">Swimming crab</name>
    <name type="synonym">Neptunus trituberculatus</name>
    <dbReference type="NCBI Taxonomy" id="210409"/>
    <lineage>
        <taxon>Eukaryota</taxon>
        <taxon>Metazoa</taxon>
        <taxon>Ecdysozoa</taxon>
        <taxon>Arthropoda</taxon>
        <taxon>Crustacea</taxon>
        <taxon>Multicrustacea</taxon>
        <taxon>Malacostraca</taxon>
        <taxon>Eumalacostraca</taxon>
        <taxon>Eucarida</taxon>
        <taxon>Decapoda</taxon>
        <taxon>Pleocyemata</taxon>
        <taxon>Brachyura</taxon>
        <taxon>Eubrachyura</taxon>
        <taxon>Portunoidea</taxon>
        <taxon>Portunidae</taxon>
        <taxon>Portuninae</taxon>
        <taxon>Portunus</taxon>
    </lineage>
</organism>
<comment type="caution">
    <text evidence="2">The sequence shown here is derived from an EMBL/GenBank/DDBJ whole genome shotgun (WGS) entry which is preliminary data.</text>
</comment>
<protein>
    <submittedName>
        <fullName evidence="2">Uncharacterized protein</fullName>
    </submittedName>
</protein>
<evidence type="ECO:0000313" key="2">
    <source>
        <dbReference type="EMBL" id="MPC60108.1"/>
    </source>
</evidence>
<sequence length="142" mass="16124">MAPQQRYHIAPTRVTRKRYLSHRVTSVTGDRTCNIWAAGRAYYHQTASDMREGGDNKENRRNGQVKVGCVRRKLRLAVRHVLGCGGGEKRRWRSERDGRPGFPMTPAVSHHSVGHQPGRHVTVIASHLSTQASQSRDEFSLW</sequence>
<accession>A0A5B7GSX7</accession>
<evidence type="ECO:0000256" key="1">
    <source>
        <dbReference type="SAM" id="MobiDB-lite"/>
    </source>
</evidence>
<name>A0A5B7GSX7_PORTR</name>
<proteinExistence type="predicted"/>